<dbReference type="GO" id="GO:0000724">
    <property type="term" value="P:double-strand break repair via homologous recombination"/>
    <property type="evidence" value="ECO:0007669"/>
    <property type="project" value="InterPro"/>
</dbReference>
<dbReference type="Proteomes" id="UP000775547">
    <property type="component" value="Unassembled WGS sequence"/>
</dbReference>
<dbReference type="InterPro" id="IPR036315">
    <property type="entry name" value="BRCA2_hlx_sf"/>
</dbReference>
<reference evidence="3" key="1">
    <citation type="submission" date="2020-07" db="EMBL/GenBank/DDBJ databases">
        <authorList>
            <person name="Nieuwenhuis M."/>
            <person name="Van De Peppel L.J.J."/>
        </authorList>
    </citation>
    <scope>NUCLEOTIDE SEQUENCE</scope>
    <source>
        <strain evidence="3">AP01</strain>
        <tissue evidence="3">Mycelium</tissue>
    </source>
</reference>
<dbReference type="InterPro" id="IPR015525">
    <property type="entry name" value="BRCA2"/>
</dbReference>
<feature type="region of interest" description="Disordered" evidence="1">
    <location>
        <begin position="1"/>
        <end position="90"/>
    </location>
</feature>
<gene>
    <name evidence="3" type="ORF">DXG03_008457</name>
</gene>
<dbReference type="SUPFAM" id="SSF50249">
    <property type="entry name" value="Nucleic acid-binding proteins"/>
    <property type="match status" value="2"/>
</dbReference>
<dbReference type="EMBL" id="JABCKV010000007">
    <property type="protein sequence ID" value="KAG5647734.1"/>
    <property type="molecule type" value="Genomic_DNA"/>
</dbReference>
<comment type="caution">
    <text evidence="3">The sequence shown here is derived from an EMBL/GenBank/DDBJ whole genome shotgun (WGS) entry which is preliminary data.</text>
</comment>
<dbReference type="PANTHER" id="PTHR11289:SF0">
    <property type="entry name" value="BREAST CANCER TYPE 2 SUSCEPTIBILITY PROTEIN"/>
    <property type="match status" value="1"/>
</dbReference>
<accession>A0A9P7GDT1</accession>
<feature type="domain" description="BRCA2 OB1" evidence="2">
    <location>
        <begin position="582"/>
        <end position="701"/>
    </location>
</feature>
<dbReference type="CDD" id="cd04493">
    <property type="entry name" value="BRCA2DBD_OB1"/>
    <property type="match status" value="1"/>
</dbReference>
<dbReference type="SUPFAM" id="SSF81872">
    <property type="entry name" value="BRCA2 helical domain"/>
    <property type="match status" value="1"/>
</dbReference>
<evidence type="ECO:0000259" key="2">
    <source>
        <dbReference type="Pfam" id="PF09103"/>
    </source>
</evidence>
<evidence type="ECO:0000313" key="3">
    <source>
        <dbReference type="EMBL" id="KAG5647734.1"/>
    </source>
</evidence>
<evidence type="ECO:0000256" key="1">
    <source>
        <dbReference type="SAM" id="MobiDB-lite"/>
    </source>
</evidence>
<dbReference type="Pfam" id="PF09103">
    <property type="entry name" value="BRCA-2_OB1"/>
    <property type="match status" value="1"/>
</dbReference>
<dbReference type="InterPro" id="IPR015187">
    <property type="entry name" value="BRCA2_OB_1"/>
</dbReference>
<keyword evidence="4" id="KW-1185">Reference proteome</keyword>
<protein>
    <recommendedName>
        <fullName evidence="2">BRCA2 OB1 domain-containing protein</fullName>
    </recommendedName>
</protein>
<feature type="region of interest" description="Disordered" evidence="1">
    <location>
        <begin position="406"/>
        <end position="432"/>
    </location>
</feature>
<dbReference type="PANTHER" id="PTHR11289">
    <property type="entry name" value="BREAST CANCER TYPE 2 SUSCEPTIBILITY PROTEIN BRCA2"/>
    <property type="match status" value="1"/>
</dbReference>
<reference evidence="3" key="2">
    <citation type="submission" date="2021-10" db="EMBL/GenBank/DDBJ databases">
        <title>Phylogenomics reveals ancestral predisposition of the termite-cultivated fungus Termitomyces towards a domesticated lifestyle.</title>
        <authorList>
            <person name="Auxier B."/>
            <person name="Grum-Grzhimaylo A."/>
            <person name="Cardenas M.E."/>
            <person name="Lodge J.D."/>
            <person name="Laessoe T."/>
            <person name="Pedersen O."/>
            <person name="Smith M.E."/>
            <person name="Kuyper T.W."/>
            <person name="Franco-Molano E.A."/>
            <person name="Baroni T.J."/>
            <person name="Aanen D.K."/>
        </authorList>
    </citation>
    <scope>NUCLEOTIDE SEQUENCE</scope>
    <source>
        <strain evidence="3">AP01</strain>
        <tissue evidence="3">Mycelium</tissue>
    </source>
</reference>
<dbReference type="GO" id="GO:0006355">
    <property type="term" value="P:regulation of DNA-templated transcription"/>
    <property type="evidence" value="ECO:0007669"/>
    <property type="project" value="TreeGrafter"/>
</dbReference>
<evidence type="ECO:0000313" key="4">
    <source>
        <dbReference type="Proteomes" id="UP000775547"/>
    </source>
</evidence>
<feature type="compositionally biased region" description="Polar residues" evidence="1">
    <location>
        <begin position="406"/>
        <end position="421"/>
    </location>
</feature>
<feature type="region of interest" description="Disordered" evidence="1">
    <location>
        <begin position="122"/>
        <end position="142"/>
    </location>
</feature>
<dbReference type="Gene3D" id="2.40.50.140">
    <property type="entry name" value="Nucleic acid-binding proteins"/>
    <property type="match status" value="3"/>
</dbReference>
<dbReference type="AlphaFoldDB" id="A0A9P7GDT1"/>
<name>A0A9P7GDT1_9AGAR</name>
<organism evidence="3 4">
    <name type="scientific">Asterophora parasitica</name>
    <dbReference type="NCBI Taxonomy" id="117018"/>
    <lineage>
        <taxon>Eukaryota</taxon>
        <taxon>Fungi</taxon>
        <taxon>Dikarya</taxon>
        <taxon>Basidiomycota</taxon>
        <taxon>Agaricomycotina</taxon>
        <taxon>Agaricomycetes</taxon>
        <taxon>Agaricomycetidae</taxon>
        <taxon>Agaricales</taxon>
        <taxon>Tricholomatineae</taxon>
        <taxon>Lyophyllaceae</taxon>
        <taxon>Asterophora</taxon>
    </lineage>
</organism>
<feature type="region of interest" description="Disordered" evidence="1">
    <location>
        <begin position="293"/>
        <end position="318"/>
    </location>
</feature>
<feature type="compositionally biased region" description="Polar residues" evidence="1">
    <location>
        <begin position="1"/>
        <end position="11"/>
    </location>
</feature>
<sequence>MTRSLDSSPFSSPARKRQRLSSPTYDEQFGDFSQADLEAFDEIETKLSQSPTKGNSQLWGRPRHVSSDDAEPEKNDEFSIADDPDNPFTTGFASAKTTNAAFNTASSISMPGFLKASAMRNESINSTQDLERSPSPPPQEQDFDNWFNPTEAPLPVAFQAASAALDITETPAFVGFAKASNKGFIAPSSAAFAKAQVKMQQIWQEVEKSPGPSSVALPTRDTSDVENAFKPASTPALRHSPRRPALQSVGNSFSTPGFNSPSTPTPLGFSRAGAVPPKSASTMTPTELFISKNSKPFKSPLMTKRPTSTTIDNPGLPLNPTSHPSGFATARSQHPFASVPITANSSSSSTLTLPAIATPARHPRALAGAPTLKRNIPAPFVTPFKPGMKPGQPGRLKLEEALKTSQIHQSTTPNNVRSDWLTQERPGDKAGRAARTGVFDLTKPPNRQTLASSGLLPQQYTTDELDSMGINSQELLQMTPKLAMYYSFHTPTTTPLYPLTSAPPVVLGPAEALDTLLDNGCSLATKPWVDNHWALILWKLAALVSLEPERETIPDQKRWCWAEVMRQLFYRYEREMNRGNRPPLRLITTQDAPGAYPMVLCVSDITWITGGFADGGTPLEPRPELEVTDGWYRVRAQVDAPLARAVKRGLIRIGRKLGVAGAYLSSEKKEPSEVLEAYNSVKLVISGNSSHLAPWHAKLGWSPGPCISTLHSLTPDGGMVAAMDIVVVKTHPIAYIEFTEGENGLQMREGPMNANEEAAAQERWKKRWEFEMSQLRAEHEKKWHRYEGYVERLERKAGMEELRPSQDDFPLDVIENIYDELEDPAEATGVLAGLGKTECGLLARHIRNRLDREKSHAGEDMESELKHLCPPRNVRNFRIIVAQDARTQKRTGHRKALLNVWDVLNLSFSEGASPGSFEIGQRFMVTNLKPTHQNSWMDCEPGAEVYLCTVQSSRWTPMKL</sequence>
<feature type="compositionally biased region" description="Polar residues" evidence="1">
    <location>
        <begin position="46"/>
        <end position="58"/>
    </location>
</feature>
<dbReference type="InterPro" id="IPR012340">
    <property type="entry name" value="NA-bd_OB-fold"/>
</dbReference>
<dbReference type="OrthoDB" id="21095at2759"/>
<proteinExistence type="predicted"/>